<dbReference type="RefSeq" id="WP_277864014.1">
    <property type="nucleotide sequence ID" value="NZ_JARRAG010000002.1"/>
</dbReference>
<comment type="caution">
    <text evidence="1">The sequence shown here is derived from an EMBL/GenBank/DDBJ whole genome shotgun (WGS) entry which is preliminary data.</text>
</comment>
<name>A0ABT6FJL7_9BACT</name>
<dbReference type="Proteomes" id="UP001216907">
    <property type="component" value="Unassembled WGS sequence"/>
</dbReference>
<evidence type="ECO:0008006" key="3">
    <source>
        <dbReference type="Google" id="ProtNLM"/>
    </source>
</evidence>
<protein>
    <recommendedName>
        <fullName evidence="3">TIGR02688 family protein</fullName>
    </recommendedName>
</protein>
<dbReference type="EMBL" id="JARRAG010000002">
    <property type="protein sequence ID" value="MDG3007742.1"/>
    <property type="molecule type" value="Genomic_DNA"/>
</dbReference>
<evidence type="ECO:0000313" key="2">
    <source>
        <dbReference type="Proteomes" id="UP001216907"/>
    </source>
</evidence>
<keyword evidence="2" id="KW-1185">Reference proteome</keyword>
<evidence type="ECO:0000313" key="1">
    <source>
        <dbReference type="EMBL" id="MDG3007742.1"/>
    </source>
</evidence>
<gene>
    <name evidence="1" type="ORF">PZE19_28605</name>
</gene>
<proteinExistence type="predicted"/>
<organism evidence="1 2">
    <name type="scientific">Paludisphaera mucosa</name>
    <dbReference type="NCBI Taxonomy" id="3030827"/>
    <lineage>
        <taxon>Bacteria</taxon>
        <taxon>Pseudomonadati</taxon>
        <taxon>Planctomycetota</taxon>
        <taxon>Planctomycetia</taxon>
        <taxon>Isosphaerales</taxon>
        <taxon>Isosphaeraceae</taxon>
        <taxon>Paludisphaera</taxon>
    </lineage>
</organism>
<accession>A0ABT6FJL7</accession>
<sequence>MQADDLYFVIPTYRLRDVGETVELYDEHFWRNGHSLSLIVCDDSSPAAQEKYYSSLEQTSTHNELYYVGPREKEQLVAHLSRRLRDKRLDGLVKNLFRPSYGGNRNFTLMHTLGGLMISSDDDMRPYALMEHSPESLDDGEVSRGRLHRSGLDGYTRKSFDVVGAFLDVLGKKAADVPDNYDMGDVLVDTAMDLETNATKGLARENSLILGRGRVAPDAVVKMAQTFRSGTNDIDAMDFADLFLEDEHQVDPDDLNELYVLVNFRPAVTNKNWRMDCGVAGYDNTFGLPPFFPTRLRFEDYIYRLWIQQDGFASAHVDAAQNHTRSNYMRNPVAAEIFNEEVSNLLKRKIKDSVSRVDDLGIAFDYEGEVSAEDAAAILDKVRSMYLRALEASERASRPERREALHVFAANLQKGFYGFEPDFFHQNLLRIVDDVVTTIKGSIELWPTLVEIGYFEKSRRGLPRVRVANRRAG</sequence>
<reference evidence="1 2" key="1">
    <citation type="submission" date="2023-03" db="EMBL/GenBank/DDBJ databases">
        <title>Paludisphaera mucosa sp. nov. a novel planctomycete from northern fen.</title>
        <authorList>
            <person name="Ivanova A."/>
        </authorList>
    </citation>
    <scope>NUCLEOTIDE SEQUENCE [LARGE SCALE GENOMIC DNA]</scope>
    <source>
        <strain evidence="1 2">Pla2</strain>
    </source>
</reference>